<dbReference type="PANTHER" id="PTHR43065">
    <property type="entry name" value="SENSOR HISTIDINE KINASE"/>
    <property type="match status" value="1"/>
</dbReference>
<dbReference type="InterPro" id="IPR004358">
    <property type="entry name" value="Sig_transdc_His_kin-like_C"/>
</dbReference>
<keyword evidence="6" id="KW-0418">Kinase</keyword>
<keyword evidence="7 11" id="KW-0067">ATP-binding</keyword>
<dbReference type="PROSITE" id="PS50109">
    <property type="entry name" value="HIS_KIN"/>
    <property type="match status" value="1"/>
</dbReference>
<feature type="transmembrane region" description="Helical" evidence="9">
    <location>
        <begin position="14"/>
        <end position="34"/>
    </location>
</feature>
<dbReference type="CDD" id="cd00075">
    <property type="entry name" value="HATPase"/>
    <property type="match status" value="1"/>
</dbReference>
<organism evidence="11 12">
    <name type="scientific">Mannheimia cairinae</name>
    <dbReference type="NCBI Taxonomy" id="3025936"/>
    <lineage>
        <taxon>Bacteria</taxon>
        <taxon>Pseudomonadati</taxon>
        <taxon>Pseudomonadota</taxon>
        <taxon>Gammaproteobacteria</taxon>
        <taxon>Pasteurellales</taxon>
        <taxon>Pasteurellaceae</taxon>
        <taxon>Mannheimia</taxon>
    </lineage>
</organism>
<reference evidence="11 12" key="1">
    <citation type="submission" date="2023-02" db="EMBL/GenBank/DDBJ databases">
        <title>Mannheimia cairiniae sp. nov., a novel species of Mannheimia obtained from moscovy ducks (Cairina moschata) and reclassification of Mannheimia ovis as heterotypic synonym of Mannheimia pernigra.</title>
        <authorList>
            <person name="Christensen H."/>
        </authorList>
    </citation>
    <scope>NUCLEOTIDE SEQUENCE [LARGE SCALE GENOMIC DNA]</scope>
    <source>
        <strain evidence="11 12">AT1</strain>
    </source>
</reference>
<dbReference type="Proteomes" id="UP001221909">
    <property type="component" value="Unassembled WGS sequence"/>
</dbReference>
<dbReference type="GO" id="GO:0005524">
    <property type="term" value="F:ATP binding"/>
    <property type="evidence" value="ECO:0007669"/>
    <property type="project" value="UniProtKB-KW"/>
</dbReference>
<dbReference type="EMBL" id="JAQSJE010000002">
    <property type="protein sequence ID" value="MDD0823372.1"/>
    <property type="molecule type" value="Genomic_DNA"/>
</dbReference>
<evidence type="ECO:0000256" key="7">
    <source>
        <dbReference type="ARBA" id="ARBA00022840"/>
    </source>
</evidence>
<evidence type="ECO:0000256" key="2">
    <source>
        <dbReference type="ARBA" id="ARBA00012438"/>
    </source>
</evidence>
<dbReference type="InterPro" id="IPR003661">
    <property type="entry name" value="HisK_dim/P_dom"/>
</dbReference>
<dbReference type="EC" id="2.7.13.3" evidence="2"/>
<evidence type="ECO:0000259" key="10">
    <source>
        <dbReference type="PROSITE" id="PS50109"/>
    </source>
</evidence>
<dbReference type="Gene3D" id="1.10.287.130">
    <property type="match status" value="1"/>
</dbReference>
<dbReference type="InterPro" id="IPR003594">
    <property type="entry name" value="HATPase_dom"/>
</dbReference>
<dbReference type="PANTHER" id="PTHR43065:SF10">
    <property type="entry name" value="PEROXIDE STRESS-ACTIVATED HISTIDINE KINASE MAK3"/>
    <property type="match status" value="1"/>
</dbReference>
<dbReference type="InterPro" id="IPR017116">
    <property type="entry name" value="Sig_transdc_His_kinase_PgtB"/>
</dbReference>
<dbReference type="SMART" id="SM00388">
    <property type="entry name" value="HisKA"/>
    <property type="match status" value="1"/>
</dbReference>
<evidence type="ECO:0000256" key="4">
    <source>
        <dbReference type="ARBA" id="ARBA00022679"/>
    </source>
</evidence>
<evidence type="ECO:0000256" key="1">
    <source>
        <dbReference type="ARBA" id="ARBA00000085"/>
    </source>
</evidence>
<keyword evidence="12" id="KW-1185">Reference proteome</keyword>
<comment type="caution">
    <text evidence="11">The sequence shown here is derived from an EMBL/GenBank/DDBJ whole genome shotgun (WGS) entry which is preliminary data.</text>
</comment>
<evidence type="ECO:0000256" key="3">
    <source>
        <dbReference type="ARBA" id="ARBA00022553"/>
    </source>
</evidence>
<proteinExistence type="predicted"/>
<dbReference type="SUPFAM" id="SSF47384">
    <property type="entry name" value="Homodimeric domain of signal transducing histidine kinase"/>
    <property type="match status" value="1"/>
</dbReference>
<dbReference type="CDD" id="cd00082">
    <property type="entry name" value="HisKA"/>
    <property type="match status" value="1"/>
</dbReference>
<dbReference type="RefSeq" id="WP_273749600.1">
    <property type="nucleotide sequence ID" value="NZ_JAQSJE010000002.1"/>
</dbReference>
<keyword evidence="5" id="KW-0547">Nucleotide-binding</keyword>
<dbReference type="InterPro" id="IPR036097">
    <property type="entry name" value="HisK_dim/P_sf"/>
</dbReference>
<feature type="transmembrane region" description="Helical" evidence="9">
    <location>
        <begin position="323"/>
        <end position="347"/>
    </location>
</feature>
<dbReference type="Pfam" id="PF00512">
    <property type="entry name" value="HisKA"/>
    <property type="match status" value="1"/>
</dbReference>
<gene>
    <name evidence="11" type="ORF">PTQ27_02660</name>
</gene>
<comment type="catalytic activity">
    <reaction evidence="1">
        <text>ATP + protein L-histidine = ADP + protein N-phospho-L-histidine.</text>
        <dbReference type="EC" id="2.7.13.3"/>
    </reaction>
</comment>
<dbReference type="SMART" id="SM00387">
    <property type="entry name" value="HATPase_c"/>
    <property type="match status" value="1"/>
</dbReference>
<keyword evidence="8" id="KW-0902">Two-component regulatory system</keyword>
<keyword evidence="9" id="KW-0812">Transmembrane</keyword>
<dbReference type="Gene3D" id="3.30.565.10">
    <property type="entry name" value="Histidine kinase-like ATPase, C-terminal domain"/>
    <property type="match status" value="1"/>
</dbReference>
<dbReference type="PRINTS" id="PR00344">
    <property type="entry name" value="BCTRLSENSOR"/>
</dbReference>
<name>A0ABT5MR82_9PAST</name>
<keyword evidence="4" id="KW-0808">Transferase</keyword>
<keyword evidence="3" id="KW-0597">Phosphoprotein</keyword>
<dbReference type="Pfam" id="PF02518">
    <property type="entry name" value="HATPase_c"/>
    <property type="match status" value="1"/>
</dbReference>
<dbReference type="InterPro" id="IPR036890">
    <property type="entry name" value="HATPase_C_sf"/>
</dbReference>
<sequence>MKKTVSITQILKKAFSMSLILSMLIGIVSIYSWYQQNKQVNYILDDYFPKTNLALKLEGRVSDFLDELDRFAALKSNINRQIMFKQLNKQLDKIEKEALVLSDDIIDKNIILDNISDLKSLILKINDNLDQGFWVEQKKQELTTKIQWLHDDFNNEIVALGQELNWQQINLVKQPSSIYLKDNNLSDLQNELQAISQLKNIEDQIKTEISQFLYSLDQSDILVKYQTLKRLIADLYYQPKHHQSASLVTLQQIVDMLADIISPNQDLGILVANIYQFQQSSLEISHQQTAILQSTRKITENILAKTNENLTALNQQMKVQTDISGLIIIATFVVSLVFIWCFNHFYVQGHLTARFNKLIESVKLLNKGQEQLPIEVSGNDEISEINYLLTQHTKIIKERRAIEQNLRDTQNELIQTAKLAVVGQTMTSLAHEINQPLNAMSIYLFSLKKLLKAKDIAQAELYTDKISKLSERIAQIVKGLRQFTKRHTQNECLQIINLNQAIYTAWELLELRHQPIKAQLTVKGEGQIKGNEILLEQVFVNLFTNALEACKTQPQIKVEICSNNNKTSVYIEDNGEGWQLENSDKLLQPFYTNKEVGLGLGLTICQRIMQQFNGNLYIASNLQKSAMIVLEFPIWIENLVREENE</sequence>
<evidence type="ECO:0000256" key="9">
    <source>
        <dbReference type="SAM" id="Phobius"/>
    </source>
</evidence>
<feature type="domain" description="Histidine kinase" evidence="10">
    <location>
        <begin position="428"/>
        <end position="636"/>
    </location>
</feature>
<dbReference type="PIRSF" id="PIRSF037119">
    <property type="entry name" value="STHK_PgtB"/>
    <property type="match status" value="1"/>
</dbReference>
<keyword evidence="9" id="KW-1133">Transmembrane helix</keyword>
<evidence type="ECO:0000313" key="11">
    <source>
        <dbReference type="EMBL" id="MDD0823372.1"/>
    </source>
</evidence>
<evidence type="ECO:0000256" key="8">
    <source>
        <dbReference type="ARBA" id="ARBA00023012"/>
    </source>
</evidence>
<evidence type="ECO:0000256" key="5">
    <source>
        <dbReference type="ARBA" id="ARBA00022741"/>
    </source>
</evidence>
<evidence type="ECO:0000256" key="6">
    <source>
        <dbReference type="ARBA" id="ARBA00022777"/>
    </source>
</evidence>
<accession>A0ABT5MR82</accession>
<keyword evidence="9" id="KW-0472">Membrane</keyword>
<protein>
    <recommendedName>
        <fullName evidence="2">histidine kinase</fullName>
        <ecNumber evidence="2">2.7.13.3</ecNumber>
    </recommendedName>
</protein>
<dbReference type="InterPro" id="IPR005467">
    <property type="entry name" value="His_kinase_dom"/>
</dbReference>
<dbReference type="SUPFAM" id="SSF55874">
    <property type="entry name" value="ATPase domain of HSP90 chaperone/DNA topoisomerase II/histidine kinase"/>
    <property type="match status" value="1"/>
</dbReference>
<evidence type="ECO:0000313" key="12">
    <source>
        <dbReference type="Proteomes" id="UP001221909"/>
    </source>
</evidence>